<dbReference type="InterPro" id="IPR036388">
    <property type="entry name" value="WH-like_DNA-bd_sf"/>
</dbReference>
<dbReference type="InterPro" id="IPR004408">
    <property type="entry name" value="Biotin_CoA_COase_ligase"/>
</dbReference>
<dbReference type="Gene3D" id="1.10.10.10">
    <property type="entry name" value="Winged helix-like DNA-binding domain superfamily/Winged helix DNA-binding domain"/>
    <property type="match status" value="1"/>
</dbReference>
<reference evidence="3" key="1">
    <citation type="submission" date="2019-08" db="EMBL/GenBank/DDBJ databases">
        <authorList>
            <person name="Kucharzyk K."/>
            <person name="Murdoch R.W."/>
            <person name="Higgins S."/>
            <person name="Loffler F."/>
        </authorList>
    </citation>
    <scope>NUCLEOTIDE SEQUENCE</scope>
</reference>
<sequence length="331" mass="36002">MLSKERVLALLNAAAGEYCSGEEMSKVLGISRAAVWKAVEVLRNEGCVISSLPRKGYRLDELPDGVRPEVLAQALSGCRLGREIVCLDTTDSTNSEVKRRAAAGAKEGLVVTAEEQAGGRGRRGRNFQSLRGQGLYLSALLRPALPPATAVELTAYTAVAVCDGIEVCCGVRPQIKWTNDIVLGGKKLCGILTEMEIEGESGALNFVVVGIGVNVKQTPSDFGPELSSIAISLESYLGRTVYRGALVEHILRSLDEMYKDFPEKKELWLARYRSDCVTVGREVVILRDNKEKSAYAEGIDHNFNLMVRFPDGRHENITAGEVSVRGLLGYI</sequence>
<dbReference type="NCBIfam" id="TIGR00121">
    <property type="entry name" value="birA_ligase"/>
    <property type="match status" value="1"/>
</dbReference>
<proteinExistence type="inferred from homology"/>
<dbReference type="SUPFAM" id="SSF55681">
    <property type="entry name" value="Class II aaRS and biotin synthetases"/>
    <property type="match status" value="1"/>
</dbReference>
<dbReference type="InterPro" id="IPR008988">
    <property type="entry name" value="Transcriptional_repressor_C"/>
</dbReference>
<dbReference type="SUPFAM" id="SSF50037">
    <property type="entry name" value="C-terminal domain of transcriptional repressors"/>
    <property type="match status" value="1"/>
</dbReference>
<dbReference type="EC" id="6.3.4.15" evidence="3"/>
<dbReference type="PANTHER" id="PTHR12835:SF5">
    <property type="entry name" value="BIOTIN--PROTEIN LIGASE"/>
    <property type="match status" value="1"/>
</dbReference>
<evidence type="ECO:0000256" key="1">
    <source>
        <dbReference type="ARBA" id="ARBA00022598"/>
    </source>
</evidence>
<gene>
    <name evidence="3" type="primary">birA_18</name>
    <name evidence="3" type="ORF">SDC9_49009</name>
</gene>
<dbReference type="AlphaFoldDB" id="A0A644WKK1"/>
<protein>
    <submittedName>
        <fullName evidence="3">Bifunctional ligase/repressor BirA</fullName>
        <ecNumber evidence="3">6.3.4.15</ecNumber>
    </submittedName>
</protein>
<dbReference type="InterPro" id="IPR030855">
    <property type="entry name" value="Bifunct_BirA"/>
</dbReference>
<evidence type="ECO:0000259" key="2">
    <source>
        <dbReference type="PROSITE" id="PS51733"/>
    </source>
</evidence>
<dbReference type="PANTHER" id="PTHR12835">
    <property type="entry name" value="BIOTIN PROTEIN LIGASE"/>
    <property type="match status" value="1"/>
</dbReference>
<dbReference type="Pfam" id="PF03099">
    <property type="entry name" value="BPL_LplA_LipB"/>
    <property type="match status" value="1"/>
</dbReference>
<dbReference type="EMBL" id="VSSQ01000894">
    <property type="protein sequence ID" value="MPM02754.1"/>
    <property type="molecule type" value="Genomic_DNA"/>
</dbReference>
<comment type="caution">
    <text evidence="3">The sequence shown here is derived from an EMBL/GenBank/DDBJ whole genome shotgun (WGS) entry which is preliminary data.</text>
</comment>
<dbReference type="Pfam" id="PF08279">
    <property type="entry name" value="HTH_11"/>
    <property type="match status" value="1"/>
</dbReference>
<keyword evidence="1 3" id="KW-0436">Ligase</keyword>
<dbReference type="InterPro" id="IPR045864">
    <property type="entry name" value="aa-tRNA-synth_II/BPL/LPL"/>
</dbReference>
<dbReference type="GO" id="GO:0005737">
    <property type="term" value="C:cytoplasm"/>
    <property type="evidence" value="ECO:0007669"/>
    <property type="project" value="TreeGrafter"/>
</dbReference>
<dbReference type="Gene3D" id="3.30.930.10">
    <property type="entry name" value="Bira Bifunctional Protein, Domain 2"/>
    <property type="match status" value="1"/>
</dbReference>
<dbReference type="GO" id="GO:0004077">
    <property type="term" value="F:biotin--[biotin carboxyl-carrier protein] ligase activity"/>
    <property type="evidence" value="ECO:0007669"/>
    <property type="project" value="UniProtKB-EC"/>
</dbReference>
<dbReference type="CDD" id="cd16442">
    <property type="entry name" value="BPL"/>
    <property type="match status" value="1"/>
</dbReference>
<dbReference type="SUPFAM" id="SSF46785">
    <property type="entry name" value="Winged helix' DNA-binding domain"/>
    <property type="match status" value="1"/>
</dbReference>
<accession>A0A644WKK1</accession>
<dbReference type="InterPro" id="IPR036390">
    <property type="entry name" value="WH_DNA-bd_sf"/>
</dbReference>
<evidence type="ECO:0000313" key="3">
    <source>
        <dbReference type="EMBL" id="MPM02754.1"/>
    </source>
</evidence>
<feature type="domain" description="BPL/LPL catalytic" evidence="2">
    <location>
        <begin position="69"/>
        <end position="262"/>
    </location>
</feature>
<dbReference type="InterPro" id="IPR013196">
    <property type="entry name" value="HTH_11"/>
</dbReference>
<organism evidence="3">
    <name type="scientific">bioreactor metagenome</name>
    <dbReference type="NCBI Taxonomy" id="1076179"/>
    <lineage>
        <taxon>unclassified sequences</taxon>
        <taxon>metagenomes</taxon>
        <taxon>ecological metagenomes</taxon>
    </lineage>
</organism>
<dbReference type="Gene3D" id="2.30.30.100">
    <property type="match status" value="1"/>
</dbReference>
<dbReference type="GO" id="GO:0006355">
    <property type="term" value="P:regulation of DNA-templated transcription"/>
    <property type="evidence" value="ECO:0007669"/>
    <property type="project" value="InterPro"/>
</dbReference>
<dbReference type="PROSITE" id="PS51733">
    <property type="entry name" value="BPL_LPL_CATALYTIC"/>
    <property type="match status" value="1"/>
</dbReference>
<dbReference type="HAMAP" id="MF_00978">
    <property type="entry name" value="Bifunct_BirA"/>
    <property type="match status" value="1"/>
</dbReference>
<dbReference type="InterPro" id="IPR004143">
    <property type="entry name" value="BPL_LPL_catalytic"/>
</dbReference>
<name>A0A644WKK1_9ZZZZ</name>